<gene>
    <name evidence="10" type="ORF">B4102_3984</name>
</gene>
<dbReference type="Gene3D" id="3.40.50.300">
    <property type="entry name" value="P-loop containing nucleotide triphosphate hydrolases"/>
    <property type="match status" value="2"/>
</dbReference>
<accession>A0A150KL92</accession>
<evidence type="ECO:0000256" key="8">
    <source>
        <dbReference type="ARBA" id="ARBA00023136"/>
    </source>
</evidence>
<keyword evidence="7" id="KW-1278">Translocase</keyword>
<dbReference type="InterPro" id="IPR003593">
    <property type="entry name" value="AAA+_ATPase"/>
</dbReference>
<evidence type="ECO:0000313" key="10">
    <source>
        <dbReference type="EMBL" id="KYC89570.1"/>
    </source>
</evidence>
<sequence>MIEMEIREPLLEVRNLSLSYEEQSIINNISFSINKGEKLLLLGPSGSGKSSLALCLNGLIPNSIEGDRTGSIKYAGKEIQSYKPGQLSSRIGVVFQDPDSQFCMLTVEDEIAFGLENIKLPKEEMIRKIEWSLSLVGLEKYRQAHISTLSGGMKQKLALACVMAMEPELMILDEPTALLDPVATKDFAETIDRLQREMNFSLIVIEHKLDYWVPFIDRTLVFTQSGQLMYDGSLKKGLVHHFDNMKDLGIYLPKVTGFGQQVKENFYPLTMDELMEELNEINLSPPIQTMNVFSSTPLIQMKHVSFSRGEKQILKNIHLSIKKGEWTAIVGPNGAGKSTLTLMLAGLLKEQQGEIFYGNKLFKDLDEKVRLDSIGYVFQNPEHQFIADTVFDEVAFGPRMKKIEDIDSKVANILSDFRLLRLKDHNPFILSQGQKRRLSVATMLVDEREFLILDEPTFGQDEKATNEMMKMIQSRVNFGMTALMVTHDMEIVAEFAHQVIVLVEGEVVFQGTPYELFIENSEIVEKANLENPLLYSIWNTYGIRGEPIAASVIKS</sequence>
<comment type="subcellular location">
    <subcellularLocation>
        <location evidence="1">Cell membrane</location>
        <topology evidence="1">Peripheral membrane protein</topology>
    </subcellularLocation>
</comment>
<dbReference type="PANTHER" id="PTHR43553:SF19">
    <property type="entry name" value="HMP_THIAMINE IMPORT ATP-BINDING PROTEIN YKOD-RELATED"/>
    <property type="match status" value="1"/>
</dbReference>
<reference evidence="10 11" key="1">
    <citation type="submission" date="2016-01" db="EMBL/GenBank/DDBJ databases">
        <title>Genome Sequences of Twelve Sporeforming Bacillus Species Isolated from Foods.</title>
        <authorList>
            <person name="Berendsen E.M."/>
            <person name="Wells-Bennik M.H."/>
            <person name="Krawcyk A.O."/>
            <person name="De Jong A."/>
            <person name="Holsappel S."/>
            <person name="Eijlander R.T."/>
            <person name="Kuipers O.P."/>
        </authorList>
    </citation>
    <scope>NUCLEOTIDE SEQUENCE [LARGE SCALE GENOMIC DNA]</scope>
    <source>
        <strain evidence="10 11">B4102</strain>
    </source>
</reference>
<evidence type="ECO:0000259" key="9">
    <source>
        <dbReference type="PROSITE" id="PS50893"/>
    </source>
</evidence>
<dbReference type="InterPro" id="IPR027417">
    <property type="entry name" value="P-loop_NTPase"/>
</dbReference>
<comment type="caution">
    <text evidence="10">The sequence shown here is derived from an EMBL/GenBank/DDBJ whole genome shotgun (WGS) entry which is preliminary data.</text>
</comment>
<dbReference type="InterPro" id="IPR003439">
    <property type="entry name" value="ABC_transporter-like_ATP-bd"/>
</dbReference>
<protein>
    <recommendedName>
        <fullName evidence="9">ABC transporter domain-containing protein</fullName>
    </recommendedName>
</protein>
<feature type="domain" description="ABC transporter" evidence="9">
    <location>
        <begin position="299"/>
        <end position="529"/>
    </location>
</feature>
<dbReference type="InterPro" id="IPR015856">
    <property type="entry name" value="ABC_transpr_CbiO/EcfA_su"/>
</dbReference>
<dbReference type="NCBIfam" id="NF010167">
    <property type="entry name" value="PRK13648.1"/>
    <property type="match status" value="2"/>
</dbReference>
<evidence type="ECO:0000256" key="5">
    <source>
        <dbReference type="ARBA" id="ARBA00022741"/>
    </source>
</evidence>
<name>A0A150KL92_9BACI</name>
<dbReference type="InterPro" id="IPR050095">
    <property type="entry name" value="ECF_ABC_transporter_ATP-bd"/>
</dbReference>
<dbReference type="Pfam" id="PF00005">
    <property type="entry name" value="ABC_tran"/>
    <property type="match status" value="2"/>
</dbReference>
<dbReference type="Proteomes" id="UP000075666">
    <property type="component" value="Unassembled WGS sequence"/>
</dbReference>
<dbReference type="PROSITE" id="PS50893">
    <property type="entry name" value="ABC_TRANSPORTER_2"/>
    <property type="match status" value="2"/>
</dbReference>
<dbReference type="GO" id="GO:0043190">
    <property type="term" value="C:ATP-binding cassette (ABC) transporter complex"/>
    <property type="evidence" value="ECO:0007669"/>
    <property type="project" value="TreeGrafter"/>
</dbReference>
<dbReference type="GO" id="GO:0005524">
    <property type="term" value="F:ATP binding"/>
    <property type="evidence" value="ECO:0007669"/>
    <property type="project" value="UniProtKB-KW"/>
</dbReference>
<evidence type="ECO:0000256" key="3">
    <source>
        <dbReference type="ARBA" id="ARBA00022448"/>
    </source>
</evidence>
<dbReference type="InterPro" id="IPR017871">
    <property type="entry name" value="ABC_transporter-like_CS"/>
</dbReference>
<dbReference type="SUPFAM" id="SSF52540">
    <property type="entry name" value="P-loop containing nucleoside triphosphate hydrolases"/>
    <property type="match status" value="2"/>
</dbReference>
<evidence type="ECO:0000256" key="1">
    <source>
        <dbReference type="ARBA" id="ARBA00004202"/>
    </source>
</evidence>
<dbReference type="GO" id="GO:0042626">
    <property type="term" value="F:ATPase-coupled transmembrane transporter activity"/>
    <property type="evidence" value="ECO:0007669"/>
    <property type="project" value="TreeGrafter"/>
</dbReference>
<organism evidence="10 11">
    <name type="scientific">Heyndrickxia sporothermodurans</name>
    <dbReference type="NCBI Taxonomy" id="46224"/>
    <lineage>
        <taxon>Bacteria</taxon>
        <taxon>Bacillati</taxon>
        <taxon>Bacillota</taxon>
        <taxon>Bacilli</taxon>
        <taxon>Bacillales</taxon>
        <taxon>Bacillaceae</taxon>
        <taxon>Heyndrickxia</taxon>
    </lineage>
</organism>
<keyword evidence="4" id="KW-1003">Cell membrane</keyword>
<evidence type="ECO:0000313" key="11">
    <source>
        <dbReference type="Proteomes" id="UP000075666"/>
    </source>
</evidence>
<keyword evidence="11" id="KW-1185">Reference proteome</keyword>
<keyword evidence="8" id="KW-0472">Membrane</keyword>
<feature type="domain" description="ABC transporter" evidence="9">
    <location>
        <begin position="11"/>
        <end position="250"/>
    </location>
</feature>
<comment type="similarity">
    <text evidence="2">Belongs to the ABC transporter superfamily.</text>
</comment>
<keyword evidence="6" id="KW-0067">ATP-binding</keyword>
<dbReference type="AlphaFoldDB" id="A0A150KL92"/>
<dbReference type="FunFam" id="3.40.50.300:FF:000224">
    <property type="entry name" value="Energy-coupling factor transporter ATP-binding protein EcfA"/>
    <property type="match status" value="1"/>
</dbReference>
<dbReference type="SMART" id="SM00382">
    <property type="entry name" value="AAA"/>
    <property type="match status" value="2"/>
</dbReference>
<keyword evidence="3" id="KW-0813">Transport</keyword>
<dbReference type="GO" id="GO:0016887">
    <property type="term" value="F:ATP hydrolysis activity"/>
    <property type="evidence" value="ECO:0007669"/>
    <property type="project" value="InterPro"/>
</dbReference>
<evidence type="ECO:0000256" key="6">
    <source>
        <dbReference type="ARBA" id="ARBA00022840"/>
    </source>
</evidence>
<dbReference type="PANTHER" id="PTHR43553">
    <property type="entry name" value="HEAVY METAL TRANSPORTER"/>
    <property type="match status" value="1"/>
</dbReference>
<evidence type="ECO:0000256" key="4">
    <source>
        <dbReference type="ARBA" id="ARBA00022475"/>
    </source>
</evidence>
<dbReference type="STRING" id="46224.B4102_3984"/>
<keyword evidence="5" id="KW-0547">Nucleotide-binding</keyword>
<evidence type="ECO:0000256" key="2">
    <source>
        <dbReference type="ARBA" id="ARBA00005417"/>
    </source>
</evidence>
<dbReference type="EMBL" id="LQYN01000131">
    <property type="protein sequence ID" value="KYC89570.1"/>
    <property type="molecule type" value="Genomic_DNA"/>
</dbReference>
<dbReference type="PROSITE" id="PS00211">
    <property type="entry name" value="ABC_TRANSPORTER_1"/>
    <property type="match status" value="2"/>
</dbReference>
<proteinExistence type="inferred from homology"/>
<dbReference type="PATRIC" id="fig|46224.3.peg.1134"/>
<dbReference type="CDD" id="cd03225">
    <property type="entry name" value="ABC_cobalt_CbiO_domain1"/>
    <property type="match status" value="2"/>
</dbReference>
<dbReference type="GO" id="GO:0015087">
    <property type="term" value="F:cobalt ion transmembrane transporter activity"/>
    <property type="evidence" value="ECO:0007669"/>
    <property type="project" value="UniProtKB-ARBA"/>
</dbReference>
<evidence type="ECO:0000256" key="7">
    <source>
        <dbReference type="ARBA" id="ARBA00022967"/>
    </source>
</evidence>